<keyword evidence="1" id="KW-0482">Metalloprotease</keyword>
<accession>A0A0K8RFV0</accession>
<dbReference type="EMBL" id="GADI01004434">
    <property type="protein sequence ID" value="JAA69374.1"/>
    <property type="molecule type" value="mRNA"/>
</dbReference>
<sequence>MKEPAPKSSVLRYLNVMLHAAEVYFRELECPKIELYLVGLYNTTEEDEETFEVTRKIYSTTLMDGPFTLALLQEWVEKRAKLQNEKDE</sequence>
<organism evidence="1">
    <name type="scientific">Ixodes ricinus</name>
    <name type="common">Common tick</name>
    <name type="synonym">Acarus ricinus</name>
    <dbReference type="NCBI Taxonomy" id="34613"/>
    <lineage>
        <taxon>Eukaryota</taxon>
        <taxon>Metazoa</taxon>
        <taxon>Ecdysozoa</taxon>
        <taxon>Arthropoda</taxon>
        <taxon>Chelicerata</taxon>
        <taxon>Arachnida</taxon>
        <taxon>Acari</taxon>
        <taxon>Parasitiformes</taxon>
        <taxon>Ixodida</taxon>
        <taxon>Ixodoidea</taxon>
        <taxon>Ixodidae</taxon>
        <taxon>Ixodinae</taxon>
        <taxon>Ixodes</taxon>
    </lineage>
</organism>
<reference evidence="1" key="1">
    <citation type="submission" date="2012-12" db="EMBL/GenBank/DDBJ databases">
        <title>Identification and characterization of a phenylalanine ammonia-lyase gene family in Isatis indigotica Fort.</title>
        <authorList>
            <person name="Liu Q."/>
            <person name="Chen J."/>
            <person name="Zhou X."/>
            <person name="Di P."/>
            <person name="Xiao Y."/>
            <person name="Xuan H."/>
            <person name="Zhang L."/>
            <person name="Chen W."/>
        </authorList>
    </citation>
    <scope>NUCLEOTIDE SEQUENCE</scope>
    <source>
        <tissue evidence="1">Salivary gland</tissue>
    </source>
</reference>
<dbReference type="GO" id="GO:0008237">
    <property type="term" value="F:metallopeptidase activity"/>
    <property type="evidence" value="ECO:0007669"/>
    <property type="project" value="UniProtKB-KW"/>
</dbReference>
<keyword evidence="1" id="KW-0645">Protease</keyword>
<evidence type="ECO:0000313" key="1">
    <source>
        <dbReference type="EMBL" id="JAA69374.1"/>
    </source>
</evidence>
<proteinExistence type="evidence at transcript level"/>
<keyword evidence="1" id="KW-0378">Hydrolase</keyword>
<name>A0A0K8RFV0_IXORI</name>
<protein>
    <submittedName>
        <fullName evidence="1">Putative metalloprotease</fullName>
    </submittedName>
</protein>
<dbReference type="GO" id="GO:0006508">
    <property type="term" value="P:proteolysis"/>
    <property type="evidence" value="ECO:0007669"/>
    <property type="project" value="UniProtKB-KW"/>
</dbReference>
<dbReference type="AlphaFoldDB" id="A0A0K8RFV0"/>